<keyword evidence="10" id="KW-1185">Reference proteome</keyword>
<evidence type="ECO:0000313" key="10">
    <source>
        <dbReference type="Proteomes" id="UP000267027"/>
    </source>
</evidence>
<reference evidence="9 10" key="2">
    <citation type="submission" date="2018-11" db="EMBL/GenBank/DDBJ databases">
        <authorList>
            <consortium name="Pathogen Informatics"/>
        </authorList>
    </citation>
    <scope>NUCLEOTIDE SEQUENCE [LARGE SCALE GENOMIC DNA]</scope>
    <source>
        <strain evidence="9 10">Costa Rica</strain>
    </source>
</reference>
<dbReference type="PANTHER" id="PTHR11920">
    <property type="entry name" value="GUANYLYL CYCLASE"/>
    <property type="match status" value="1"/>
</dbReference>
<feature type="domain" description="Receptor ligand binding region" evidence="8">
    <location>
        <begin position="15"/>
        <end position="300"/>
    </location>
</feature>
<evidence type="ECO:0000256" key="6">
    <source>
        <dbReference type="ARBA" id="ARBA00023239"/>
    </source>
</evidence>
<dbReference type="InterPro" id="IPR028082">
    <property type="entry name" value="Peripla_BP_I"/>
</dbReference>
<dbReference type="OMA" id="ETRVMEH"/>
<dbReference type="InterPro" id="IPR050401">
    <property type="entry name" value="Cyclic_nucleotide_synthase"/>
</dbReference>
<keyword evidence="4 7" id="KW-1133">Transmembrane helix</keyword>
<sequence length="399" mass="44556">MRDDYFVAAIISGIVAKSLNFPIVVWATPFSSTLLNTIDYPTLMSPTFSSINQARTLTRLFQRYGWSDVAVISYAIRGDAAPRCTLIVDDLQKLDDNNHNITIIFHRELKNFNKDTLKNMLRTIRKMTRIIVVCIETAEGQRELMISIAEEGMDTSEYMWLMIETGRKGFGQVWKDTKMPPDGKDDLALRAARSFFVIDRIPLNASAEFVDNVKTKMREPPYNCTNCDDIDLSTSQVGELGDSMLLYAIALNRSIAAGLPNPTGSELVNFAKGSFQGFSGTVNINEKRTRDPLFLVYGLDSNDMQIIMMKITEQLMNTSTSLIQDLQPASVIWANHGGSPPLNRPLCDYDGSACPPSFTEKYLAITLVAVIVPVFVVILAVAFGLRFSSILPLSCRKRF</sequence>
<dbReference type="EMBL" id="UYYA01003969">
    <property type="protein sequence ID" value="VDM58285.1"/>
    <property type="molecule type" value="Genomic_DNA"/>
</dbReference>
<evidence type="ECO:0000256" key="2">
    <source>
        <dbReference type="ARBA" id="ARBA00022692"/>
    </source>
</evidence>
<comment type="subcellular location">
    <subcellularLocation>
        <location evidence="1">Membrane</location>
    </subcellularLocation>
</comment>
<evidence type="ECO:0000256" key="1">
    <source>
        <dbReference type="ARBA" id="ARBA00004370"/>
    </source>
</evidence>
<dbReference type="PANTHER" id="PTHR11920:SF493">
    <property type="entry name" value="RECEPTOR-TYPE GUANYLATE CYCLASE GCY-22"/>
    <property type="match status" value="1"/>
</dbReference>
<proteinExistence type="predicted"/>
<keyword evidence="5 7" id="KW-0472">Membrane</keyword>
<evidence type="ECO:0000256" key="4">
    <source>
        <dbReference type="ARBA" id="ARBA00022989"/>
    </source>
</evidence>
<dbReference type="OrthoDB" id="5867643at2759"/>
<dbReference type="Gene3D" id="3.40.50.2300">
    <property type="match status" value="1"/>
</dbReference>
<dbReference type="GO" id="GO:0001653">
    <property type="term" value="F:peptide receptor activity"/>
    <property type="evidence" value="ECO:0007669"/>
    <property type="project" value="TreeGrafter"/>
</dbReference>
<accession>A0A158PHR5</accession>
<dbReference type="STRING" id="334426.A0A158PHR5"/>
<evidence type="ECO:0000256" key="7">
    <source>
        <dbReference type="SAM" id="Phobius"/>
    </source>
</evidence>
<dbReference type="InterPro" id="IPR001828">
    <property type="entry name" value="ANF_lig-bd_rcpt"/>
</dbReference>
<dbReference type="Proteomes" id="UP000267027">
    <property type="component" value="Unassembled WGS sequence"/>
</dbReference>
<dbReference type="SUPFAM" id="SSF53822">
    <property type="entry name" value="Periplasmic binding protein-like I"/>
    <property type="match status" value="1"/>
</dbReference>
<dbReference type="WBParaSite" id="ACOC_0000669901-mRNA-1">
    <property type="protein sequence ID" value="ACOC_0000669901-mRNA-1"/>
    <property type="gene ID" value="ACOC_0000669901"/>
</dbReference>
<dbReference type="GO" id="GO:0000166">
    <property type="term" value="F:nucleotide binding"/>
    <property type="evidence" value="ECO:0007669"/>
    <property type="project" value="UniProtKB-KW"/>
</dbReference>
<name>A0A158PHR5_ANGCS</name>
<dbReference type="GO" id="GO:0005886">
    <property type="term" value="C:plasma membrane"/>
    <property type="evidence" value="ECO:0007669"/>
    <property type="project" value="TreeGrafter"/>
</dbReference>
<evidence type="ECO:0000259" key="8">
    <source>
        <dbReference type="Pfam" id="PF01094"/>
    </source>
</evidence>
<keyword evidence="6" id="KW-0456">Lyase</keyword>
<protein>
    <submittedName>
        <fullName evidence="11">ANF_receptor domain-containing protein</fullName>
    </submittedName>
</protein>
<gene>
    <name evidence="9" type="ORF">ACOC_LOCUS6700</name>
</gene>
<evidence type="ECO:0000313" key="9">
    <source>
        <dbReference type="EMBL" id="VDM58285.1"/>
    </source>
</evidence>
<dbReference type="AlphaFoldDB" id="A0A158PHR5"/>
<evidence type="ECO:0000313" key="11">
    <source>
        <dbReference type="WBParaSite" id="ACOC_0000669901-mRNA-1"/>
    </source>
</evidence>
<organism evidence="11">
    <name type="scientific">Angiostrongylus costaricensis</name>
    <name type="common">Nematode worm</name>
    <dbReference type="NCBI Taxonomy" id="334426"/>
    <lineage>
        <taxon>Eukaryota</taxon>
        <taxon>Metazoa</taxon>
        <taxon>Ecdysozoa</taxon>
        <taxon>Nematoda</taxon>
        <taxon>Chromadorea</taxon>
        <taxon>Rhabditida</taxon>
        <taxon>Rhabditina</taxon>
        <taxon>Rhabditomorpha</taxon>
        <taxon>Strongyloidea</taxon>
        <taxon>Metastrongylidae</taxon>
        <taxon>Angiostrongylus</taxon>
    </lineage>
</organism>
<dbReference type="CDD" id="cd06352">
    <property type="entry name" value="PBP1_NPR_GC-like"/>
    <property type="match status" value="1"/>
</dbReference>
<dbReference type="GO" id="GO:0004016">
    <property type="term" value="F:adenylate cyclase activity"/>
    <property type="evidence" value="ECO:0007669"/>
    <property type="project" value="TreeGrafter"/>
</dbReference>
<dbReference type="GO" id="GO:0007168">
    <property type="term" value="P:receptor guanylyl cyclase signaling pathway"/>
    <property type="evidence" value="ECO:0007669"/>
    <property type="project" value="TreeGrafter"/>
</dbReference>
<evidence type="ECO:0000256" key="5">
    <source>
        <dbReference type="ARBA" id="ARBA00023136"/>
    </source>
</evidence>
<feature type="transmembrane region" description="Helical" evidence="7">
    <location>
        <begin position="362"/>
        <end position="388"/>
    </location>
</feature>
<reference evidence="11" key="1">
    <citation type="submission" date="2016-04" db="UniProtKB">
        <authorList>
            <consortium name="WormBaseParasite"/>
        </authorList>
    </citation>
    <scope>IDENTIFICATION</scope>
</reference>
<keyword evidence="3" id="KW-0547">Nucleotide-binding</keyword>
<keyword evidence="2 7" id="KW-0812">Transmembrane</keyword>
<evidence type="ECO:0000256" key="3">
    <source>
        <dbReference type="ARBA" id="ARBA00022741"/>
    </source>
</evidence>
<dbReference type="Pfam" id="PF01094">
    <property type="entry name" value="ANF_receptor"/>
    <property type="match status" value="1"/>
</dbReference>
<dbReference type="GO" id="GO:0004383">
    <property type="term" value="F:guanylate cyclase activity"/>
    <property type="evidence" value="ECO:0007669"/>
    <property type="project" value="TreeGrafter"/>
</dbReference>